<gene>
    <name evidence="2" type="ORF">AM587_10013343</name>
</gene>
<dbReference type="OrthoDB" id="143444at2759"/>
<dbReference type="Proteomes" id="UP000052943">
    <property type="component" value="Unassembled WGS sequence"/>
</dbReference>
<comment type="caution">
    <text evidence="2">The sequence shown here is derived from an EMBL/GenBank/DDBJ whole genome shotgun (WGS) entry which is preliminary data.</text>
</comment>
<feature type="region of interest" description="Disordered" evidence="1">
    <location>
        <begin position="1"/>
        <end position="61"/>
    </location>
</feature>
<organism evidence="2 3">
    <name type="scientific">Phytophthora nicotianae</name>
    <name type="common">Potato buckeye rot agent</name>
    <name type="synonym">Phytophthora parasitica</name>
    <dbReference type="NCBI Taxonomy" id="4792"/>
    <lineage>
        <taxon>Eukaryota</taxon>
        <taxon>Sar</taxon>
        <taxon>Stramenopiles</taxon>
        <taxon>Oomycota</taxon>
        <taxon>Peronosporomycetes</taxon>
        <taxon>Peronosporales</taxon>
        <taxon>Peronosporaceae</taxon>
        <taxon>Phytophthora</taxon>
    </lineage>
</organism>
<accession>A0A0W8CQK0</accession>
<reference evidence="2 3" key="1">
    <citation type="submission" date="2015-11" db="EMBL/GenBank/DDBJ databases">
        <title>Genomes and virulence difference between two physiological races of Phytophthora nicotianae.</title>
        <authorList>
            <person name="Liu H."/>
            <person name="Ma X."/>
            <person name="Yu H."/>
            <person name="Fang D."/>
            <person name="Li Y."/>
            <person name="Wang X."/>
            <person name="Wang W."/>
            <person name="Dong Y."/>
            <person name="Xiao B."/>
        </authorList>
    </citation>
    <scope>NUCLEOTIDE SEQUENCE [LARGE SCALE GENOMIC DNA]</scope>
    <source>
        <strain evidence="3">race 0</strain>
    </source>
</reference>
<dbReference type="EMBL" id="LNFO01002290">
    <property type="protein sequence ID" value="KUF86385.1"/>
    <property type="molecule type" value="Genomic_DNA"/>
</dbReference>
<dbReference type="AlphaFoldDB" id="A0A0W8CQK0"/>
<protein>
    <submittedName>
        <fullName evidence="2">Uncharacterized protein</fullName>
    </submittedName>
</protein>
<feature type="compositionally biased region" description="Polar residues" evidence="1">
    <location>
        <begin position="24"/>
        <end position="33"/>
    </location>
</feature>
<proteinExistence type="predicted"/>
<feature type="compositionally biased region" description="Low complexity" evidence="1">
    <location>
        <begin position="1"/>
        <end position="11"/>
    </location>
</feature>
<name>A0A0W8CQK0_PHYNI</name>
<feature type="compositionally biased region" description="Basic and acidic residues" evidence="1">
    <location>
        <begin position="38"/>
        <end position="58"/>
    </location>
</feature>
<evidence type="ECO:0000313" key="2">
    <source>
        <dbReference type="EMBL" id="KUF86385.1"/>
    </source>
</evidence>
<evidence type="ECO:0000256" key="1">
    <source>
        <dbReference type="SAM" id="MobiDB-lite"/>
    </source>
</evidence>
<sequence length="248" mass="27991">MAHQHSSSDSSSDTRHSDGPDSSYRYSGSQSDCSGPDSDIHSDSDRDTDIHGSDHDSDMSVDTVIIPSQSSNSDRNENDGLQVEAVNRDIGGDLPDGVVDLPGSRSVQYQGYSYSYYHGDDTKHYRCSAYRRTKYNVKLYVSQLGAVVQGTHKPNCVPEMRQVPSGPPPVFVNWKQQMLLATDQIGIRDVTLPPNDVWRMVRDQFLDDDNFIVEGATKNQVLGRLYRTRTKHFGRDIFGRWRWNHFAT</sequence>
<evidence type="ECO:0000313" key="3">
    <source>
        <dbReference type="Proteomes" id="UP000052943"/>
    </source>
</evidence>